<dbReference type="Pfam" id="PF01638">
    <property type="entry name" value="HxlR"/>
    <property type="match status" value="1"/>
</dbReference>
<evidence type="ECO:0000259" key="4">
    <source>
        <dbReference type="PROSITE" id="PS51118"/>
    </source>
</evidence>
<dbReference type="InterPro" id="IPR002577">
    <property type="entry name" value="HTH_HxlR"/>
</dbReference>
<protein>
    <submittedName>
        <fullName evidence="5">Helix-turn-helix transcriptional regulator</fullName>
    </submittedName>
</protein>
<sequence>MENPAPASTAAADVFNAACPSRRVLELIANKWALLILPALRDGPLRNHELKRRVGGVSQKMLTQTLRELEDNRLVQRHDHGTAAPHVEYQLTVLGRSLSETLLAVDRWVEAHHEQLQPAARRKWTGR</sequence>
<dbReference type="InterPro" id="IPR011991">
    <property type="entry name" value="ArsR-like_HTH"/>
</dbReference>
<evidence type="ECO:0000256" key="2">
    <source>
        <dbReference type="ARBA" id="ARBA00023125"/>
    </source>
</evidence>
<gene>
    <name evidence="5" type="ORF">M8A51_23130</name>
</gene>
<dbReference type="InterPro" id="IPR036390">
    <property type="entry name" value="WH_DNA-bd_sf"/>
</dbReference>
<keyword evidence="6" id="KW-1185">Reference proteome</keyword>
<name>A0ABT0YUK9_9BURK</name>
<dbReference type="PROSITE" id="PS51118">
    <property type="entry name" value="HTH_HXLR"/>
    <property type="match status" value="1"/>
</dbReference>
<reference evidence="5" key="1">
    <citation type="submission" date="2022-05" db="EMBL/GenBank/DDBJ databases">
        <title>Schlegelella sp. nov., isolated from mangrove soil.</title>
        <authorList>
            <person name="Liu Y."/>
            <person name="Ge X."/>
            <person name="Liu W."/>
        </authorList>
    </citation>
    <scope>NUCLEOTIDE SEQUENCE</scope>
    <source>
        <strain evidence="5">S2-27</strain>
    </source>
</reference>
<organism evidence="5 6">
    <name type="scientific">Caldimonas mangrovi</name>
    <dbReference type="NCBI Taxonomy" id="2944811"/>
    <lineage>
        <taxon>Bacteria</taxon>
        <taxon>Pseudomonadati</taxon>
        <taxon>Pseudomonadota</taxon>
        <taxon>Betaproteobacteria</taxon>
        <taxon>Burkholderiales</taxon>
        <taxon>Sphaerotilaceae</taxon>
        <taxon>Caldimonas</taxon>
    </lineage>
</organism>
<dbReference type="EMBL" id="JAMKFE010000019">
    <property type="protein sequence ID" value="MCM5682432.1"/>
    <property type="molecule type" value="Genomic_DNA"/>
</dbReference>
<dbReference type="PANTHER" id="PTHR33204:SF37">
    <property type="entry name" value="HTH-TYPE TRANSCRIPTIONAL REGULATOR YODB"/>
    <property type="match status" value="1"/>
</dbReference>
<evidence type="ECO:0000256" key="3">
    <source>
        <dbReference type="ARBA" id="ARBA00023163"/>
    </source>
</evidence>
<evidence type="ECO:0000313" key="6">
    <source>
        <dbReference type="Proteomes" id="UP001165541"/>
    </source>
</evidence>
<keyword evidence="2" id="KW-0238">DNA-binding</keyword>
<accession>A0ABT0YUK9</accession>
<dbReference type="SUPFAM" id="SSF46785">
    <property type="entry name" value="Winged helix' DNA-binding domain"/>
    <property type="match status" value="1"/>
</dbReference>
<keyword evidence="3" id="KW-0804">Transcription</keyword>
<feature type="domain" description="HTH hxlR-type" evidence="4">
    <location>
        <begin position="19"/>
        <end position="117"/>
    </location>
</feature>
<dbReference type="Proteomes" id="UP001165541">
    <property type="component" value="Unassembled WGS sequence"/>
</dbReference>
<dbReference type="InterPro" id="IPR036388">
    <property type="entry name" value="WH-like_DNA-bd_sf"/>
</dbReference>
<dbReference type="PANTHER" id="PTHR33204">
    <property type="entry name" value="TRANSCRIPTIONAL REGULATOR, MARR FAMILY"/>
    <property type="match status" value="1"/>
</dbReference>
<evidence type="ECO:0000313" key="5">
    <source>
        <dbReference type="EMBL" id="MCM5682432.1"/>
    </source>
</evidence>
<evidence type="ECO:0000256" key="1">
    <source>
        <dbReference type="ARBA" id="ARBA00023015"/>
    </source>
</evidence>
<dbReference type="Gene3D" id="1.10.10.10">
    <property type="entry name" value="Winged helix-like DNA-binding domain superfamily/Winged helix DNA-binding domain"/>
    <property type="match status" value="1"/>
</dbReference>
<proteinExistence type="predicted"/>
<dbReference type="RefSeq" id="WP_251780909.1">
    <property type="nucleotide sequence ID" value="NZ_JAMKFE010000019.1"/>
</dbReference>
<comment type="caution">
    <text evidence="5">The sequence shown here is derived from an EMBL/GenBank/DDBJ whole genome shotgun (WGS) entry which is preliminary data.</text>
</comment>
<keyword evidence="1" id="KW-0805">Transcription regulation</keyword>
<dbReference type="CDD" id="cd00090">
    <property type="entry name" value="HTH_ARSR"/>
    <property type="match status" value="1"/>
</dbReference>